<dbReference type="OrthoDB" id="3688292at2"/>
<dbReference type="AlphaFoldDB" id="H8GFL4"/>
<dbReference type="EMBL" id="CM001466">
    <property type="protein sequence ID" value="EHY90076.1"/>
    <property type="molecule type" value="Genomic_DNA"/>
</dbReference>
<accession>H8GFL4</accession>
<feature type="coiled-coil region" evidence="1">
    <location>
        <begin position="71"/>
        <end position="98"/>
    </location>
</feature>
<proteinExistence type="predicted"/>
<evidence type="ECO:0000313" key="3">
    <source>
        <dbReference type="Proteomes" id="UP000004705"/>
    </source>
</evidence>
<organism evidence="2 3">
    <name type="scientific">Saccharomonospora azurea NA-128</name>
    <dbReference type="NCBI Taxonomy" id="882081"/>
    <lineage>
        <taxon>Bacteria</taxon>
        <taxon>Bacillati</taxon>
        <taxon>Actinomycetota</taxon>
        <taxon>Actinomycetes</taxon>
        <taxon>Pseudonocardiales</taxon>
        <taxon>Pseudonocardiaceae</taxon>
        <taxon>Saccharomonospora</taxon>
    </lineage>
</organism>
<name>H8GFL4_9PSEU</name>
<reference evidence="2 3" key="1">
    <citation type="journal article" date="2012" name="Stand. Genomic Sci.">
        <title>Genome sequence of the soil bacterium Saccharomonospora azurea type strain (NA-128(T)).</title>
        <authorList>
            <person name="Klenk H.P."/>
            <person name="Held B."/>
            <person name="Lucas S."/>
            <person name="Lapidus A."/>
            <person name="Copeland A."/>
            <person name="Hammon N."/>
            <person name="Pitluck S."/>
            <person name="Goodwin L.A."/>
            <person name="Han C."/>
            <person name="Tapia R."/>
            <person name="Brambilla E.M."/>
            <person name="Potter G."/>
            <person name="Land M."/>
            <person name="Ivanova N."/>
            <person name="Rohde M."/>
            <person name="Goker M."/>
            <person name="Detter J.C."/>
            <person name="Kyrpides N.C."/>
            <person name="Woyke T."/>
        </authorList>
    </citation>
    <scope>NUCLEOTIDE SEQUENCE [LARGE SCALE GENOMIC DNA]</scope>
    <source>
        <strain evidence="2 3">NA-128</strain>
    </source>
</reference>
<protein>
    <recommendedName>
        <fullName evidence="4">Excreted virulence factor EspC, type VII ESX diderm</fullName>
    </recommendedName>
</protein>
<keyword evidence="3" id="KW-1185">Reference proteome</keyword>
<evidence type="ECO:0000313" key="2">
    <source>
        <dbReference type="EMBL" id="EHY90076.1"/>
    </source>
</evidence>
<sequence>MSGYHVAPEQLDAYSRALSGHRSAVERVKGLVDQADVSDKSWGVVGIFVKDQYTGMLGDFNDLLDDLSFGLQSGSDKMRSAAEQYRSAEQEAERSLREVLLRINAAKLSDKAV</sequence>
<evidence type="ECO:0000256" key="1">
    <source>
        <dbReference type="SAM" id="Coils"/>
    </source>
</evidence>
<dbReference type="HOGENOM" id="CLU_170847_0_0_11"/>
<dbReference type="RefSeq" id="WP_005443232.1">
    <property type="nucleotide sequence ID" value="NZ_CM001466.1"/>
</dbReference>
<dbReference type="Proteomes" id="UP000004705">
    <property type="component" value="Chromosome"/>
</dbReference>
<evidence type="ECO:0008006" key="4">
    <source>
        <dbReference type="Google" id="ProtNLM"/>
    </source>
</evidence>
<keyword evidence="1" id="KW-0175">Coiled coil</keyword>
<gene>
    <name evidence="2" type="ORF">SacazDRAFT_03199</name>
</gene>